<feature type="signal peptide" evidence="1">
    <location>
        <begin position="1"/>
        <end position="20"/>
    </location>
</feature>
<organism evidence="2 3">
    <name type="scientific">Ascaris lumbricoides</name>
    <name type="common">Giant roundworm</name>
    <dbReference type="NCBI Taxonomy" id="6252"/>
    <lineage>
        <taxon>Eukaryota</taxon>
        <taxon>Metazoa</taxon>
        <taxon>Ecdysozoa</taxon>
        <taxon>Nematoda</taxon>
        <taxon>Chromadorea</taxon>
        <taxon>Rhabditida</taxon>
        <taxon>Spirurina</taxon>
        <taxon>Ascaridomorpha</taxon>
        <taxon>Ascaridoidea</taxon>
        <taxon>Ascarididae</taxon>
        <taxon>Ascaris</taxon>
    </lineage>
</organism>
<dbReference type="AlphaFoldDB" id="A0A0M3IJR6"/>
<sequence length="273" mass="31555">MKAVMLIVGAYVILLQTIVCMGIGTSEQPNDPKQRHHTWGSVVMLGTSPLGIRNIAAAVEPILNVTDNEGAKEFETILNSAKLSRGERMKKLKEWAEKQGGKTLEVFNEQLKKWTKQKMEWDSKLVKRMRILSIPARKVVQRRMEIDNDETINEFQSALEIDALMGKADYGVYNEIHDWYQRLVTARKPRVESEDLMRTCIALLQHLQNPTMQEQRRITFDEPKVIPIDERALRALDEIAKDENLTKDELKGKLIAWLHKQRRARRPTAYLPQ</sequence>
<evidence type="ECO:0000313" key="2">
    <source>
        <dbReference type="Proteomes" id="UP000036681"/>
    </source>
</evidence>
<dbReference type="Proteomes" id="UP000036681">
    <property type="component" value="Unplaced"/>
</dbReference>
<proteinExistence type="predicted"/>
<evidence type="ECO:0000256" key="1">
    <source>
        <dbReference type="SAM" id="SignalP"/>
    </source>
</evidence>
<reference evidence="3" key="1">
    <citation type="submission" date="2017-02" db="UniProtKB">
        <authorList>
            <consortium name="WormBaseParasite"/>
        </authorList>
    </citation>
    <scope>IDENTIFICATION</scope>
</reference>
<dbReference type="WBParaSite" id="ALUE_0001892101-mRNA-1">
    <property type="protein sequence ID" value="ALUE_0001892101-mRNA-1"/>
    <property type="gene ID" value="ALUE_0001892101"/>
</dbReference>
<keyword evidence="1" id="KW-0732">Signal</keyword>
<keyword evidence="2" id="KW-1185">Reference proteome</keyword>
<accession>A0A0M3IJR6</accession>
<name>A0A0M3IJR6_ASCLU</name>
<protein>
    <submittedName>
        <fullName evidence="3">Secreted RxLR effector peptide protein</fullName>
    </submittedName>
</protein>
<evidence type="ECO:0000313" key="3">
    <source>
        <dbReference type="WBParaSite" id="ALUE_0001892101-mRNA-1"/>
    </source>
</evidence>
<feature type="chain" id="PRO_5005657248" evidence="1">
    <location>
        <begin position="21"/>
        <end position="273"/>
    </location>
</feature>